<proteinExistence type="predicted"/>
<dbReference type="Pfam" id="PF10282">
    <property type="entry name" value="Lactonase"/>
    <property type="match status" value="1"/>
</dbReference>
<keyword evidence="1" id="KW-0732">Signal</keyword>
<reference evidence="2 3" key="1">
    <citation type="submission" date="2023-06" db="EMBL/GenBank/DDBJ databases">
        <authorList>
            <person name="Oyuntsetseg B."/>
            <person name="Kim S.B."/>
        </authorList>
    </citation>
    <scope>NUCLEOTIDE SEQUENCE [LARGE SCALE GENOMIC DNA]</scope>
    <source>
        <strain evidence="2 3">2-15</strain>
    </source>
</reference>
<protein>
    <submittedName>
        <fullName evidence="2">Beta-propeller fold lactonase family protein</fullName>
    </submittedName>
</protein>
<dbReference type="Gene3D" id="2.130.10.10">
    <property type="entry name" value="YVTN repeat-like/Quinoprotein amine dehydrogenase"/>
    <property type="match status" value="3"/>
</dbReference>
<dbReference type="Proteomes" id="UP001236014">
    <property type="component" value="Chromosome"/>
</dbReference>
<dbReference type="KEGG" id="acab:QRX50_06900"/>
<dbReference type="InterPro" id="IPR051200">
    <property type="entry name" value="Host-pathogen_enzymatic-act"/>
</dbReference>
<dbReference type="PANTHER" id="PTHR47197:SF3">
    <property type="entry name" value="DIHYDRO-HEME D1 DEHYDROGENASE"/>
    <property type="match status" value="1"/>
</dbReference>
<feature type="chain" id="PRO_5040734873" evidence="1">
    <location>
        <begin position="31"/>
        <end position="494"/>
    </location>
</feature>
<gene>
    <name evidence="2" type="ORF">QRX50_06900</name>
</gene>
<accession>A0A9Y2IK56</accession>
<dbReference type="NCBIfam" id="TIGR02276">
    <property type="entry name" value="beta_rpt_yvtn"/>
    <property type="match status" value="1"/>
</dbReference>
<name>A0A9Y2IK56_9PSEU</name>
<sequence>MPWKRRISFALAIVAAAGGAVAVASSAASATDEVAAFSNIAAPSVPVPVTSHDRVYTADQTSNTVTVIDPSTNKVLGTIALGAPRLSNTLNPQYLDDENVHGLAYSPNRQRLGVVSIGSNTVDIIDTTTNKVLSRTDVGRASHEGSFTHDGREFWVADRGRDTVTIVDALHGGVIENLPVGTGPSKVVMSPDGRTAYVNHIALPEITVVDVASRRITGHITGLGDVFSSDLAISPDGRELWVPHKRAGKTSVVDLVHRRVQAVLTTGPDTNHPNFAGDFAYLTVGGLDETLVYRRSPGTPELVATVHDTGHAPHGIWPSGDGSRMYVGMEKSDRVDVIDTRTQRVVSSFGVGQEPQALVYVPNAAPGGGAPNLGTQGLNQQGHDVAATLPDGSDGTTLDLVTGRRLEVTVRPIAGLDSIGLQARGLAPNTAYTASSVDTHGARTTLVSFRTDAMGNAPQVLAFAVFTGQSVALSTGATGAVQPAMDDAGGCCCC</sequence>
<evidence type="ECO:0000313" key="3">
    <source>
        <dbReference type="Proteomes" id="UP001236014"/>
    </source>
</evidence>
<dbReference type="AlphaFoldDB" id="A0A9Y2IK56"/>
<evidence type="ECO:0000256" key="1">
    <source>
        <dbReference type="SAM" id="SignalP"/>
    </source>
</evidence>
<evidence type="ECO:0000313" key="2">
    <source>
        <dbReference type="EMBL" id="WIX80496.1"/>
    </source>
</evidence>
<feature type="signal peptide" evidence="1">
    <location>
        <begin position="1"/>
        <end position="30"/>
    </location>
</feature>
<dbReference type="RefSeq" id="WP_285971125.1">
    <property type="nucleotide sequence ID" value="NZ_CP127294.1"/>
</dbReference>
<dbReference type="InterPro" id="IPR011964">
    <property type="entry name" value="YVTN_b-propeller_repeat"/>
</dbReference>
<dbReference type="EMBL" id="CP127294">
    <property type="protein sequence ID" value="WIX80496.1"/>
    <property type="molecule type" value="Genomic_DNA"/>
</dbReference>
<dbReference type="PANTHER" id="PTHR47197">
    <property type="entry name" value="PROTEIN NIRF"/>
    <property type="match status" value="1"/>
</dbReference>
<dbReference type="InterPro" id="IPR011045">
    <property type="entry name" value="N2O_reductase_N"/>
</dbReference>
<dbReference type="SUPFAM" id="SSF50974">
    <property type="entry name" value="Nitrous oxide reductase, N-terminal domain"/>
    <property type="match status" value="1"/>
</dbReference>
<dbReference type="InterPro" id="IPR015943">
    <property type="entry name" value="WD40/YVTN_repeat-like_dom_sf"/>
</dbReference>
<dbReference type="InterPro" id="IPR019405">
    <property type="entry name" value="Lactonase_7-beta_prop"/>
</dbReference>
<organism evidence="2 3">
    <name type="scientific">Amycolatopsis carbonis</name>
    <dbReference type="NCBI Taxonomy" id="715471"/>
    <lineage>
        <taxon>Bacteria</taxon>
        <taxon>Bacillati</taxon>
        <taxon>Actinomycetota</taxon>
        <taxon>Actinomycetes</taxon>
        <taxon>Pseudonocardiales</taxon>
        <taxon>Pseudonocardiaceae</taxon>
        <taxon>Amycolatopsis</taxon>
    </lineage>
</organism>
<keyword evidence="3" id="KW-1185">Reference proteome</keyword>